<keyword evidence="3" id="KW-0574">Periplasm</keyword>
<sequence>MVKNSLYQTIEHKSQKLDLERLKLLYDFKKNDVIAYADQLMMNIFTFTRDWDMEPCDTPYTLDPFGWTTTPNGDDEWIFMLNRMDYLPSLVMATVLTDDLKYIKHGHDLVSNWICAHTPLTSGPSTRTLDTAMRMNNWLDLCPYLKVYNLLDEASFKLIELSLETQALYLKDHYLTKYTLSNWGSIQTCVLAKYLGWLQADADSGFKAWIEDEISTQFEIQVYPDGMHWEQSTMYHVEVLNYGLKALPYVNNQEGLKHTLDKMAYALYYQATPHNDMIAYGDSDRTILSGIMGTCAVALDNPLYKSRANSVLDFEVCYAYGVQAQDEFDAFEMEVPISLNYDGEDSGIYTTRSHWGTDAHFTMFTNGSLGSGHGHADNLHVSTYFRGKPVLVDPGRLTYREDDPRRMHLKGMESHNTVILDGKPSAVPDTSWTYASFYKPLKNYVRHDGNCHYYEGALLAKDSVHQRKLIVIDDGIWMIVDAIQAQGSHIATTKYHLDESLVYQNGIIEFEDETKLNVISTQAIELTSDVIAYTYNKPSTHPVLVQEQRFVDECVNVTLFVDPKWDVKRIPILQNGDTPIDDLRGCAYSFKAEGEEIEVSVLHEEIWQGKKIMYCNGKPFHAKCVIRSNRFGQKVMRA</sequence>
<keyword evidence="9" id="KW-1185">Reference proteome</keyword>
<dbReference type="RefSeq" id="WP_254006740.1">
    <property type="nucleotide sequence ID" value="NZ_OW659477.1"/>
</dbReference>
<dbReference type="Gene3D" id="1.50.10.100">
    <property type="entry name" value="Chondroitin AC/alginate lyase"/>
    <property type="match status" value="1"/>
</dbReference>
<evidence type="ECO:0000256" key="2">
    <source>
        <dbReference type="ARBA" id="ARBA00022729"/>
    </source>
</evidence>
<evidence type="ECO:0000313" key="8">
    <source>
        <dbReference type="EMBL" id="CAH2763258.1"/>
    </source>
</evidence>
<feature type="domain" description="Heparin-sulfate lyase N-terminal" evidence="6">
    <location>
        <begin position="63"/>
        <end position="266"/>
    </location>
</feature>
<organism evidence="8 10">
    <name type="scientific">Erysipelothrix amsterdamensis</name>
    <dbReference type="NCBI Taxonomy" id="2929157"/>
    <lineage>
        <taxon>Bacteria</taxon>
        <taxon>Bacillati</taxon>
        <taxon>Bacillota</taxon>
        <taxon>Erysipelotrichia</taxon>
        <taxon>Erysipelotrichales</taxon>
        <taxon>Erysipelotrichaceae</taxon>
        <taxon>Erysipelothrix</taxon>
    </lineage>
</organism>
<dbReference type="InterPro" id="IPR012480">
    <property type="entry name" value="Hepar_II_III_C"/>
</dbReference>
<evidence type="ECO:0000256" key="3">
    <source>
        <dbReference type="ARBA" id="ARBA00022764"/>
    </source>
</evidence>
<dbReference type="InterPro" id="IPR031680">
    <property type="entry name" value="Hepar_II_III_N"/>
</dbReference>
<dbReference type="EMBL" id="OW659496">
    <property type="protein sequence ID" value="CAH2763224.1"/>
    <property type="molecule type" value="Genomic_DNA"/>
</dbReference>
<protein>
    <submittedName>
        <fullName evidence="8">Alginate lyase family protein</fullName>
    </submittedName>
</protein>
<dbReference type="EMBL" id="OW659477">
    <property type="protein sequence ID" value="CAH2763258.1"/>
    <property type="molecule type" value="Genomic_DNA"/>
</dbReference>
<evidence type="ECO:0000259" key="5">
    <source>
        <dbReference type="Pfam" id="PF07940"/>
    </source>
</evidence>
<proteinExistence type="predicted"/>
<dbReference type="Pfam" id="PF07940">
    <property type="entry name" value="Hepar_II_III_C"/>
    <property type="match status" value="1"/>
</dbReference>
<evidence type="ECO:0000256" key="1">
    <source>
        <dbReference type="ARBA" id="ARBA00004418"/>
    </source>
</evidence>
<keyword evidence="4 8" id="KW-0456">Lyase</keyword>
<dbReference type="Proteomes" id="UP001154095">
    <property type="component" value="Chromosome"/>
</dbReference>
<dbReference type="PANTHER" id="PTHR39210:SF1">
    <property type="entry name" value="HEPARIN-SULFATE LYASE"/>
    <property type="match status" value="1"/>
</dbReference>
<evidence type="ECO:0000259" key="6">
    <source>
        <dbReference type="Pfam" id="PF16889"/>
    </source>
</evidence>
<dbReference type="InterPro" id="IPR008929">
    <property type="entry name" value="Chondroitin_lyas"/>
</dbReference>
<name>A0AAU9VIN9_9FIRM</name>
<keyword evidence="2" id="KW-0732">Signal</keyword>
<gene>
    <name evidence="8" type="ORF">ERYAMS2_01637</name>
    <name evidence="7" type="ORF">ERYAMS_01342</name>
</gene>
<dbReference type="Pfam" id="PF16889">
    <property type="entry name" value="Hepar_II_III_N"/>
    <property type="match status" value="1"/>
</dbReference>
<evidence type="ECO:0000313" key="7">
    <source>
        <dbReference type="EMBL" id="CAH2763224.1"/>
    </source>
</evidence>
<dbReference type="Gene3D" id="2.70.98.70">
    <property type="match status" value="1"/>
</dbReference>
<dbReference type="AlphaFoldDB" id="A0AAU9VIN9"/>
<dbReference type="Proteomes" id="UP001154111">
    <property type="component" value="Chromosome"/>
</dbReference>
<evidence type="ECO:0000256" key="4">
    <source>
        <dbReference type="ARBA" id="ARBA00023239"/>
    </source>
</evidence>
<dbReference type="SUPFAM" id="SSF48230">
    <property type="entry name" value="Chondroitin AC/alginate lyase"/>
    <property type="match status" value="1"/>
</dbReference>
<comment type="subcellular location">
    <subcellularLocation>
        <location evidence="1">Periplasm</location>
    </subcellularLocation>
</comment>
<accession>A0AAU9VIN9</accession>
<reference evidence="8" key="1">
    <citation type="submission" date="2022-04" db="EMBL/GenBank/DDBJ databases">
        <authorList>
            <person name="Forde T."/>
        </authorList>
    </citation>
    <scope>NUCLEOTIDE SEQUENCE</scope>
    <source>
        <strain evidence="8">A18Y016a</strain>
        <strain evidence="7">A18Y020d</strain>
    </source>
</reference>
<dbReference type="GO" id="GO:0016829">
    <property type="term" value="F:lyase activity"/>
    <property type="evidence" value="ECO:0007669"/>
    <property type="project" value="UniProtKB-KW"/>
</dbReference>
<dbReference type="PANTHER" id="PTHR39210">
    <property type="entry name" value="HEPARIN-SULFATE LYASE"/>
    <property type="match status" value="1"/>
</dbReference>
<evidence type="ECO:0000313" key="10">
    <source>
        <dbReference type="Proteomes" id="UP001154111"/>
    </source>
</evidence>
<feature type="domain" description="Heparinase II/III-like C-terminal" evidence="5">
    <location>
        <begin position="342"/>
        <end position="507"/>
    </location>
</feature>
<dbReference type="GO" id="GO:0042597">
    <property type="term" value="C:periplasmic space"/>
    <property type="evidence" value="ECO:0007669"/>
    <property type="project" value="UniProtKB-SubCell"/>
</dbReference>
<evidence type="ECO:0000313" key="9">
    <source>
        <dbReference type="Proteomes" id="UP001154095"/>
    </source>
</evidence>